<keyword evidence="19" id="KW-1185">Reference proteome</keyword>
<keyword evidence="9" id="KW-0378">Hydrolase</keyword>
<keyword evidence="8" id="KW-0547">Nucleotide-binding</keyword>
<sequence length="394" mass="45831">MAQVSIFVFGLQGVGKSSCGRAFLQKNDVFEVSSSPKPCTSELKIGQNMVNGAMRRFVDIPGLDSTEEDNSPIMIDMVRSLNSKNIGINAFFLVISIQEPRLTSTIKNMIILLNNFFNDIECWKQAGIIFTKCNHDDSEEMEEKINSSKEYRIEVINFLRTLPNCQNINIELPCFFVNNKKWSSDIKTQNEFERICQFAKQFVPNVHNFQIAALNISESRDSRKVQNIIHKIRKPGQTSITTFAYDRYRDFMLDQNGKVIIPVRITLTQLYEYRLNWNPVEIVENKYIPARVEYDFERMLVFPIVPDQVLETYIDHRKRSYWYKFGAVDRKTSRFTRELIIELDGGFVFKESNSPRYVLTSPKVNFIPSISPKCPAQERRDRTEVPSFLEITMI</sequence>
<evidence type="ECO:0000313" key="19">
    <source>
        <dbReference type="Proteomes" id="UP001470230"/>
    </source>
</evidence>
<keyword evidence="15" id="KW-0472">Membrane</keyword>
<keyword evidence="4" id="KW-0150">Chloroplast</keyword>
<dbReference type="Gene3D" id="3.40.50.300">
    <property type="entry name" value="P-loop containing nucleotide triphosphate hydrolases"/>
    <property type="match status" value="1"/>
</dbReference>
<dbReference type="SUPFAM" id="SSF52540">
    <property type="entry name" value="P-loop containing nucleoside triphosphate hydrolases"/>
    <property type="match status" value="1"/>
</dbReference>
<evidence type="ECO:0000259" key="17">
    <source>
        <dbReference type="Pfam" id="PF04548"/>
    </source>
</evidence>
<evidence type="ECO:0000256" key="8">
    <source>
        <dbReference type="ARBA" id="ARBA00022741"/>
    </source>
</evidence>
<protein>
    <recommendedName>
        <fullName evidence="17">AIG1-type G domain-containing protein</fullName>
    </recommendedName>
</protein>
<evidence type="ECO:0000256" key="4">
    <source>
        <dbReference type="ARBA" id="ARBA00022528"/>
    </source>
</evidence>
<evidence type="ECO:0000313" key="18">
    <source>
        <dbReference type="EMBL" id="KAK8843837.1"/>
    </source>
</evidence>
<dbReference type="Proteomes" id="UP001470230">
    <property type="component" value="Unassembled WGS sequence"/>
</dbReference>
<dbReference type="PANTHER" id="PTHR10903">
    <property type="entry name" value="GTPASE, IMAP FAMILY MEMBER-RELATED"/>
    <property type="match status" value="1"/>
</dbReference>
<keyword evidence="14" id="KW-0342">GTP-binding</keyword>
<feature type="domain" description="AIG1-type G" evidence="17">
    <location>
        <begin position="6"/>
        <end position="149"/>
    </location>
</feature>
<evidence type="ECO:0000256" key="16">
    <source>
        <dbReference type="ARBA" id="ARBA00024013"/>
    </source>
</evidence>
<proteinExistence type="predicted"/>
<gene>
    <name evidence="18" type="ORF">M9Y10_024911</name>
</gene>
<accession>A0ABR2HBK1</accession>
<evidence type="ECO:0000256" key="3">
    <source>
        <dbReference type="ARBA" id="ARBA00022448"/>
    </source>
</evidence>
<evidence type="ECO:0000256" key="11">
    <source>
        <dbReference type="ARBA" id="ARBA00022842"/>
    </source>
</evidence>
<evidence type="ECO:0000256" key="6">
    <source>
        <dbReference type="ARBA" id="ARBA00022692"/>
    </source>
</evidence>
<comment type="cofactor">
    <cofactor evidence="1">
        <name>Mg(2+)</name>
        <dbReference type="ChEBI" id="CHEBI:18420"/>
    </cofactor>
</comment>
<reference evidence="18 19" key="1">
    <citation type="submission" date="2024-04" db="EMBL/GenBank/DDBJ databases">
        <title>Tritrichomonas musculus Genome.</title>
        <authorList>
            <person name="Alves-Ferreira E."/>
            <person name="Grigg M."/>
            <person name="Lorenzi H."/>
            <person name="Galac M."/>
        </authorList>
    </citation>
    <scope>NUCLEOTIDE SEQUENCE [LARGE SCALE GENOMIC DNA]</scope>
    <source>
        <strain evidence="18 19">EAF2021</strain>
    </source>
</reference>
<evidence type="ECO:0000256" key="1">
    <source>
        <dbReference type="ARBA" id="ARBA00001946"/>
    </source>
</evidence>
<evidence type="ECO:0000256" key="5">
    <source>
        <dbReference type="ARBA" id="ARBA00022640"/>
    </source>
</evidence>
<dbReference type="InterPro" id="IPR006703">
    <property type="entry name" value="G_AIG1"/>
</dbReference>
<keyword evidence="5" id="KW-0934">Plastid</keyword>
<keyword evidence="3" id="KW-0813">Transport</keyword>
<name>A0ABR2HBK1_9EUKA</name>
<evidence type="ECO:0000256" key="7">
    <source>
        <dbReference type="ARBA" id="ARBA00022723"/>
    </source>
</evidence>
<keyword evidence="12" id="KW-0653">Protein transport</keyword>
<dbReference type="CDD" id="cd00882">
    <property type="entry name" value="Ras_like_GTPase"/>
    <property type="match status" value="1"/>
</dbReference>
<dbReference type="EMBL" id="JAPFFF010000034">
    <property type="protein sequence ID" value="KAK8843837.1"/>
    <property type="molecule type" value="Genomic_DNA"/>
</dbReference>
<evidence type="ECO:0000256" key="13">
    <source>
        <dbReference type="ARBA" id="ARBA00022989"/>
    </source>
</evidence>
<dbReference type="Pfam" id="PF04548">
    <property type="entry name" value="AIG1"/>
    <property type="match status" value="1"/>
</dbReference>
<evidence type="ECO:0000256" key="12">
    <source>
        <dbReference type="ARBA" id="ARBA00022927"/>
    </source>
</evidence>
<evidence type="ECO:0000256" key="2">
    <source>
        <dbReference type="ARBA" id="ARBA00004167"/>
    </source>
</evidence>
<comment type="caution">
    <text evidence="18">The sequence shown here is derived from an EMBL/GenBank/DDBJ whole genome shotgun (WGS) entry which is preliminary data.</text>
</comment>
<keyword evidence="6" id="KW-0812">Transmembrane</keyword>
<evidence type="ECO:0000256" key="10">
    <source>
        <dbReference type="ARBA" id="ARBA00022805"/>
    </source>
</evidence>
<keyword evidence="13" id="KW-1133">Transmembrane helix</keyword>
<comment type="subcellular location">
    <subcellularLocation>
        <location evidence="2">Membrane</location>
        <topology evidence="2">Single-pass membrane protein</topology>
    </subcellularLocation>
    <subcellularLocation>
        <location evidence="16">Plastid</location>
        <location evidence="16">Chloroplast outer membrane</location>
    </subcellularLocation>
</comment>
<keyword evidence="11" id="KW-0460">Magnesium</keyword>
<evidence type="ECO:0000256" key="15">
    <source>
        <dbReference type="ARBA" id="ARBA00023136"/>
    </source>
</evidence>
<dbReference type="InterPro" id="IPR027417">
    <property type="entry name" value="P-loop_NTPase"/>
</dbReference>
<dbReference type="InterPro" id="IPR045058">
    <property type="entry name" value="GIMA/IAN/Toc"/>
</dbReference>
<evidence type="ECO:0000256" key="9">
    <source>
        <dbReference type="ARBA" id="ARBA00022801"/>
    </source>
</evidence>
<dbReference type="PANTHER" id="PTHR10903:SF135">
    <property type="entry name" value="TRANSLOCASE OF CHLOROPLAST 120, CHLOROPLASTIC-RELATED"/>
    <property type="match status" value="1"/>
</dbReference>
<evidence type="ECO:0000256" key="14">
    <source>
        <dbReference type="ARBA" id="ARBA00023134"/>
    </source>
</evidence>
<keyword evidence="10" id="KW-1002">Plastid outer membrane</keyword>
<keyword evidence="7" id="KW-0479">Metal-binding</keyword>
<organism evidence="18 19">
    <name type="scientific">Tritrichomonas musculus</name>
    <dbReference type="NCBI Taxonomy" id="1915356"/>
    <lineage>
        <taxon>Eukaryota</taxon>
        <taxon>Metamonada</taxon>
        <taxon>Parabasalia</taxon>
        <taxon>Tritrichomonadida</taxon>
        <taxon>Tritrichomonadidae</taxon>
        <taxon>Tritrichomonas</taxon>
    </lineage>
</organism>